<organism evidence="7 8">
    <name type="scientific">Lepraria neglecta</name>
    <dbReference type="NCBI Taxonomy" id="209136"/>
    <lineage>
        <taxon>Eukaryota</taxon>
        <taxon>Fungi</taxon>
        <taxon>Dikarya</taxon>
        <taxon>Ascomycota</taxon>
        <taxon>Pezizomycotina</taxon>
        <taxon>Lecanoromycetes</taxon>
        <taxon>OSLEUM clade</taxon>
        <taxon>Lecanoromycetidae</taxon>
        <taxon>Lecanorales</taxon>
        <taxon>Lecanorineae</taxon>
        <taxon>Stereocaulaceae</taxon>
        <taxon>Lepraria</taxon>
    </lineage>
</organism>
<dbReference type="InterPro" id="IPR036259">
    <property type="entry name" value="MFS_trans_sf"/>
</dbReference>
<feature type="transmembrane region" description="Helical" evidence="5">
    <location>
        <begin position="181"/>
        <end position="199"/>
    </location>
</feature>
<dbReference type="InterPro" id="IPR020846">
    <property type="entry name" value="MFS_dom"/>
</dbReference>
<comment type="subcellular location">
    <subcellularLocation>
        <location evidence="1">Membrane</location>
        <topology evidence="1">Multi-pass membrane protein</topology>
    </subcellularLocation>
</comment>
<dbReference type="PANTHER" id="PTHR23502">
    <property type="entry name" value="MAJOR FACILITATOR SUPERFAMILY"/>
    <property type="match status" value="1"/>
</dbReference>
<feature type="transmembrane region" description="Helical" evidence="5">
    <location>
        <begin position="246"/>
        <end position="267"/>
    </location>
</feature>
<dbReference type="PANTHER" id="PTHR23502:SF59">
    <property type="entry name" value="MULTIDRUG TRANSPORTER, PUTATIVE (AFU_ORTHOLOGUE AFUA_1G10370)-RELATED"/>
    <property type="match status" value="1"/>
</dbReference>
<dbReference type="FunFam" id="1.20.1250.20:FF:000011">
    <property type="entry name" value="MFS multidrug transporter, putative"/>
    <property type="match status" value="1"/>
</dbReference>
<keyword evidence="4 5" id="KW-0472">Membrane</keyword>
<gene>
    <name evidence="7" type="ORF">OEA41_010659</name>
</gene>
<name>A0AAE0DE24_9LECA</name>
<feature type="transmembrane region" description="Helical" evidence="5">
    <location>
        <begin position="449"/>
        <end position="472"/>
    </location>
</feature>
<dbReference type="Pfam" id="PF07690">
    <property type="entry name" value="MFS_1"/>
    <property type="match status" value="1"/>
</dbReference>
<dbReference type="Gene3D" id="1.20.1250.20">
    <property type="entry name" value="MFS general substrate transporter like domains"/>
    <property type="match status" value="1"/>
</dbReference>
<keyword evidence="8" id="KW-1185">Reference proteome</keyword>
<feature type="transmembrane region" description="Helical" evidence="5">
    <location>
        <begin position="390"/>
        <end position="409"/>
    </location>
</feature>
<evidence type="ECO:0000256" key="5">
    <source>
        <dbReference type="SAM" id="Phobius"/>
    </source>
</evidence>
<feature type="transmembrane region" description="Helical" evidence="5">
    <location>
        <begin position="123"/>
        <end position="140"/>
    </location>
</feature>
<proteinExistence type="predicted"/>
<dbReference type="SUPFAM" id="SSF103473">
    <property type="entry name" value="MFS general substrate transporter"/>
    <property type="match status" value="1"/>
</dbReference>
<dbReference type="GO" id="GO:0022857">
    <property type="term" value="F:transmembrane transporter activity"/>
    <property type="evidence" value="ECO:0007669"/>
    <property type="project" value="InterPro"/>
</dbReference>
<feature type="domain" description="Major facilitator superfamily (MFS) profile" evidence="6">
    <location>
        <begin position="59"/>
        <end position="486"/>
    </location>
</feature>
<dbReference type="EMBL" id="JASNWA010000011">
    <property type="protein sequence ID" value="KAK3167532.1"/>
    <property type="molecule type" value="Genomic_DNA"/>
</dbReference>
<feature type="transmembrane region" description="Helical" evidence="5">
    <location>
        <begin position="345"/>
        <end position="369"/>
    </location>
</feature>
<accession>A0AAE0DE24</accession>
<feature type="transmembrane region" description="Helical" evidence="5">
    <location>
        <begin position="211"/>
        <end position="234"/>
    </location>
</feature>
<evidence type="ECO:0000259" key="6">
    <source>
        <dbReference type="PROSITE" id="PS50850"/>
    </source>
</evidence>
<feature type="transmembrane region" description="Helical" evidence="5">
    <location>
        <begin position="415"/>
        <end position="437"/>
    </location>
</feature>
<protein>
    <recommendedName>
        <fullName evidence="6">Major facilitator superfamily (MFS) profile domain-containing protein</fullName>
    </recommendedName>
</protein>
<feature type="transmembrane region" description="Helical" evidence="5">
    <location>
        <begin position="306"/>
        <end position="333"/>
    </location>
</feature>
<dbReference type="CDD" id="cd17323">
    <property type="entry name" value="MFS_Tpo1_MDR_like"/>
    <property type="match status" value="1"/>
</dbReference>
<dbReference type="AlphaFoldDB" id="A0AAE0DE24"/>
<comment type="caution">
    <text evidence="7">The sequence shown here is derived from an EMBL/GenBank/DDBJ whole genome shotgun (WGS) entry which is preliminary data.</text>
</comment>
<keyword evidence="2 5" id="KW-0812">Transmembrane</keyword>
<reference evidence="7" key="1">
    <citation type="submission" date="2022-11" db="EMBL/GenBank/DDBJ databases">
        <title>Chromosomal genome sequence assembly and mating type (MAT) locus characterization of the leprose asexual lichenized fungus Lepraria neglecta (Nyl.) Erichsen.</title>
        <authorList>
            <person name="Allen J.L."/>
            <person name="Pfeffer B."/>
        </authorList>
    </citation>
    <scope>NUCLEOTIDE SEQUENCE</scope>
    <source>
        <strain evidence="7">Allen 5258</strain>
    </source>
</reference>
<evidence type="ECO:0000256" key="3">
    <source>
        <dbReference type="ARBA" id="ARBA00022989"/>
    </source>
</evidence>
<keyword evidence="3 5" id="KW-1133">Transmembrane helix</keyword>
<evidence type="ECO:0000256" key="4">
    <source>
        <dbReference type="ARBA" id="ARBA00023136"/>
    </source>
</evidence>
<evidence type="ECO:0000256" key="1">
    <source>
        <dbReference type="ARBA" id="ARBA00004141"/>
    </source>
</evidence>
<feature type="transmembrane region" description="Helical" evidence="5">
    <location>
        <begin position="152"/>
        <end position="169"/>
    </location>
</feature>
<dbReference type="GO" id="GO:0005886">
    <property type="term" value="C:plasma membrane"/>
    <property type="evidence" value="ECO:0007669"/>
    <property type="project" value="TreeGrafter"/>
</dbReference>
<dbReference type="Proteomes" id="UP001276659">
    <property type="component" value="Unassembled WGS sequence"/>
</dbReference>
<dbReference type="PROSITE" id="PS50850">
    <property type="entry name" value="MFS"/>
    <property type="match status" value="1"/>
</dbReference>
<dbReference type="InterPro" id="IPR011701">
    <property type="entry name" value="MFS"/>
</dbReference>
<sequence length="486" mass="53569">MENVKTVAEDDDFTSLDLKKSTGFDASPSYDRPEILSRRPTRMLDPRSPMSRITSSRTQNRNFTHALSQQKTDAGAIVNFEGKDDPYRPMNWPQRKKVITVVFFSADITPVAVEYGVSTTVSTLGITLFLLGFGLGPLIWAPLSEVYGRRMAVFPPYFIGACFTFATAASKDLQSIMITRFFAGFFCSAPVSNTGGVLGDIFPPAQRAAALAGYSMAVAGGPLLSPVVAGALIAESFFKMTGMMMLFVLVLDLLFLDETFPSALLVYKAQQLRYETGNWALHAKHEEWNVTISSLAHKYLVRPFQLLVTPILFFMSLYAAFVYGIVYLCFAAFPIEFQEERGWNQLVGALPFIATLIGTVIGAGANLYNTKFYVKKLEANNMRPVPEARLPPMMVGGILFAAGLFIFGWTSSKNIHWIGPCIGAVLLGAGFLMIFQASLNYIIDTFQMYAASAVAAVTALRSIFAAVFPLFAAPSTFALHRQYFRY</sequence>
<evidence type="ECO:0000256" key="2">
    <source>
        <dbReference type="ARBA" id="ARBA00022692"/>
    </source>
</evidence>
<evidence type="ECO:0000313" key="8">
    <source>
        <dbReference type="Proteomes" id="UP001276659"/>
    </source>
</evidence>
<evidence type="ECO:0000313" key="7">
    <source>
        <dbReference type="EMBL" id="KAK3167532.1"/>
    </source>
</evidence>